<dbReference type="EMBL" id="CP033897">
    <property type="protein sequence ID" value="AZA12117.1"/>
    <property type="molecule type" value="Genomic_DNA"/>
</dbReference>
<dbReference type="PROSITE" id="PS50075">
    <property type="entry name" value="CARRIER"/>
    <property type="match status" value="1"/>
</dbReference>
<dbReference type="KEGG" id="cgk:CGERO_09130"/>
<feature type="domain" description="Carrier" evidence="1">
    <location>
        <begin position="5"/>
        <end position="79"/>
    </location>
</feature>
<protein>
    <submittedName>
        <fullName evidence="2">Phenyloxazoline synthase MbtB</fullName>
        <ecNumber evidence="2">6.3.2.-</ecNumber>
    </submittedName>
</protein>
<dbReference type="GO" id="GO:0016874">
    <property type="term" value="F:ligase activity"/>
    <property type="evidence" value="ECO:0007669"/>
    <property type="project" value="UniProtKB-KW"/>
</dbReference>
<dbReference type="RefSeq" id="WP_123935239.1">
    <property type="nucleotide sequence ID" value="NZ_CP033897.1"/>
</dbReference>
<organism evidence="2 3">
    <name type="scientific">Corynebacterium gerontici</name>
    <dbReference type="NCBI Taxonomy" id="2079234"/>
    <lineage>
        <taxon>Bacteria</taxon>
        <taxon>Bacillati</taxon>
        <taxon>Actinomycetota</taxon>
        <taxon>Actinomycetes</taxon>
        <taxon>Mycobacteriales</taxon>
        <taxon>Corynebacteriaceae</taxon>
        <taxon>Corynebacterium</taxon>
    </lineage>
</organism>
<evidence type="ECO:0000313" key="3">
    <source>
        <dbReference type="Proteomes" id="UP000271587"/>
    </source>
</evidence>
<dbReference type="SUPFAM" id="SSF47336">
    <property type="entry name" value="ACP-like"/>
    <property type="match status" value="1"/>
</dbReference>
<keyword evidence="3" id="KW-1185">Reference proteome</keyword>
<sequence length="79" mass="9096">MNQSQPQYLTKEQVISDIARFLNITEERLDLERPLPEQGLDSLRMITLIETWRASGITVDFQTLMSLATAKAWIEELST</sequence>
<dbReference type="InterPro" id="IPR009081">
    <property type="entry name" value="PP-bd_ACP"/>
</dbReference>
<dbReference type="OrthoDB" id="2455700at2"/>
<evidence type="ECO:0000259" key="1">
    <source>
        <dbReference type="PROSITE" id="PS50075"/>
    </source>
</evidence>
<dbReference type="Gene3D" id="1.10.1200.10">
    <property type="entry name" value="ACP-like"/>
    <property type="match status" value="1"/>
</dbReference>
<dbReference type="Pfam" id="PF00550">
    <property type="entry name" value="PP-binding"/>
    <property type="match status" value="1"/>
</dbReference>
<dbReference type="Proteomes" id="UP000271587">
    <property type="component" value="Chromosome"/>
</dbReference>
<dbReference type="AlphaFoldDB" id="A0A3G6J267"/>
<evidence type="ECO:0000313" key="2">
    <source>
        <dbReference type="EMBL" id="AZA12117.1"/>
    </source>
</evidence>
<dbReference type="InterPro" id="IPR036736">
    <property type="entry name" value="ACP-like_sf"/>
</dbReference>
<dbReference type="EC" id="6.3.2.-" evidence="2"/>
<proteinExistence type="predicted"/>
<name>A0A3G6J267_9CORY</name>
<accession>A0A3G6J267</accession>
<keyword evidence="2" id="KW-0436">Ligase</keyword>
<gene>
    <name evidence="2" type="primary">mbtB</name>
    <name evidence="2" type="ORF">CGERO_09130</name>
</gene>
<reference evidence="2 3" key="1">
    <citation type="submission" date="2018-11" db="EMBL/GenBank/DDBJ databases">
        <authorList>
            <person name="Kleinhagauer T."/>
            <person name="Glaeser S.P."/>
            <person name="Spergser J."/>
            <person name="Ruckert C."/>
            <person name="Kaempfer P."/>
            <person name="Busse H.-J."/>
        </authorList>
    </citation>
    <scope>NUCLEOTIDE SEQUENCE [LARGE SCALE GENOMIC DNA]</scope>
    <source>
        <strain evidence="2 3">W8</strain>
    </source>
</reference>